<name>A0A5C6XQP3_9DELT</name>
<keyword evidence="2" id="KW-0378">Hydrolase</keyword>
<dbReference type="SUPFAM" id="SSF54060">
    <property type="entry name" value="His-Me finger endonucleases"/>
    <property type="match status" value="1"/>
</dbReference>
<dbReference type="AlphaFoldDB" id="A0A5C6XQP3"/>
<dbReference type="EMBL" id="VOSL01000010">
    <property type="protein sequence ID" value="TXD43308.1"/>
    <property type="molecule type" value="Genomic_DNA"/>
</dbReference>
<dbReference type="PANTHER" id="PTHR33607">
    <property type="entry name" value="ENDONUCLEASE-1"/>
    <property type="match status" value="1"/>
</dbReference>
<feature type="compositionally biased region" description="Acidic residues" evidence="3">
    <location>
        <begin position="43"/>
        <end position="63"/>
    </location>
</feature>
<feature type="region of interest" description="Disordered" evidence="3">
    <location>
        <begin position="223"/>
        <end position="252"/>
    </location>
</feature>
<gene>
    <name evidence="4" type="ORF">FRC96_01725</name>
</gene>
<evidence type="ECO:0000256" key="3">
    <source>
        <dbReference type="SAM" id="MobiDB-lite"/>
    </source>
</evidence>
<evidence type="ECO:0000313" key="5">
    <source>
        <dbReference type="Proteomes" id="UP000321046"/>
    </source>
</evidence>
<feature type="region of interest" description="Disordered" evidence="3">
    <location>
        <begin position="43"/>
        <end position="146"/>
    </location>
</feature>
<feature type="compositionally biased region" description="Acidic residues" evidence="3">
    <location>
        <begin position="70"/>
        <end position="146"/>
    </location>
</feature>
<keyword evidence="1" id="KW-0540">Nuclease</keyword>
<dbReference type="Pfam" id="PF04231">
    <property type="entry name" value="Endonuclease_1"/>
    <property type="match status" value="1"/>
</dbReference>
<accession>A0A5C6XQP3</accession>
<dbReference type="InterPro" id="IPR044925">
    <property type="entry name" value="His-Me_finger_sf"/>
</dbReference>
<dbReference type="GO" id="GO:0016787">
    <property type="term" value="F:hydrolase activity"/>
    <property type="evidence" value="ECO:0007669"/>
    <property type="project" value="UniProtKB-KW"/>
</dbReference>
<reference evidence="4 5" key="1">
    <citation type="submission" date="2019-08" db="EMBL/GenBank/DDBJ databases">
        <title>Bradymonadales sp. TMQ2.</title>
        <authorList>
            <person name="Liang Q."/>
        </authorList>
    </citation>
    <scope>NUCLEOTIDE SEQUENCE [LARGE SCALE GENOMIC DNA]</scope>
    <source>
        <strain evidence="4 5">TMQ2</strain>
    </source>
</reference>
<organism evidence="4 5">
    <name type="scientific">Lujinxingia vulgaris</name>
    <dbReference type="NCBI Taxonomy" id="2600176"/>
    <lineage>
        <taxon>Bacteria</taxon>
        <taxon>Deltaproteobacteria</taxon>
        <taxon>Bradymonadales</taxon>
        <taxon>Lujinxingiaceae</taxon>
        <taxon>Lujinxingia</taxon>
    </lineage>
</organism>
<dbReference type="InterPro" id="IPR007346">
    <property type="entry name" value="Endonuclease-I"/>
</dbReference>
<evidence type="ECO:0000256" key="1">
    <source>
        <dbReference type="ARBA" id="ARBA00022722"/>
    </source>
</evidence>
<dbReference type="GO" id="GO:0004518">
    <property type="term" value="F:nuclease activity"/>
    <property type="evidence" value="ECO:0007669"/>
    <property type="project" value="UniProtKB-KW"/>
</dbReference>
<evidence type="ECO:0000313" key="4">
    <source>
        <dbReference type="EMBL" id="TXD43308.1"/>
    </source>
</evidence>
<evidence type="ECO:0008006" key="6">
    <source>
        <dbReference type="Google" id="ProtNLM"/>
    </source>
</evidence>
<proteinExistence type="predicted"/>
<comment type="caution">
    <text evidence="4">The sequence shown here is derived from an EMBL/GenBank/DDBJ whole genome shotgun (WGS) entry which is preliminary data.</text>
</comment>
<dbReference type="PANTHER" id="PTHR33607:SF2">
    <property type="entry name" value="ENDONUCLEASE-1"/>
    <property type="match status" value="1"/>
</dbReference>
<dbReference type="Proteomes" id="UP000321046">
    <property type="component" value="Unassembled WGS sequence"/>
</dbReference>
<dbReference type="PROSITE" id="PS51257">
    <property type="entry name" value="PROKAR_LIPOPROTEIN"/>
    <property type="match status" value="1"/>
</dbReference>
<evidence type="ECO:0000256" key="2">
    <source>
        <dbReference type="ARBA" id="ARBA00022801"/>
    </source>
</evidence>
<dbReference type="RefSeq" id="WP_146972322.1">
    <property type="nucleotide sequence ID" value="NZ_VOSL01000010.1"/>
</dbReference>
<dbReference type="OrthoDB" id="9800417at2"/>
<protein>
    <recommendedName>
        <fullName evidence="6">Endonuclease I</fullName>
    </recommendedName>
</protein>
<sequence length="377" mass="41179">MRHLSSIGTLTLLVALLGACGDNGPRRGEPTDTGIIDIIDVGDTDALDTDIEVPDADADDLDADANAPDADADERDTDVEEPDADADDLDADQPDADADEPDADLPDADADEPDADEPDADADEPDADADEPDADADEPDADADLPDEGWSCHPDAPLDQTRYTHLEGASDQTLKNGLFLLVDGHTFYDYSGARDFMYATVDGIDTQPDGFIHCPYTGRLATADGSRTPDGFNTEHSWPRSDGAQNPPPESDIHHLYPTWMASNSARASHEFGNTNCTSNCSWQEGGSKLGPGTDGRSPVFEVRIENRGDIARAHFYFSVRYGLPISAQEEVVLRQWHCEDPPDAWERLRNDRVELVQQNRNPFIDRPDFVDHIADF</sequence>